<dbReference type="AlphaFoldDB" id="A0A366IKH8"/>
<comment type="caution">
    <text evidence="2">The sequence shown here is derived from an EMBL/GenBank/DDBJ whole genome shotgun (WGS) entry which is preliminary data.</text>
</comment>
<dbReference type="RefSeq" id="WP_113903649.1">
    <property type="nucleotide sequence ID" value="NZ_QNSB01000004.1"/>
</dbReference>
<organism evidence="2 3">
    <name type="scientific">Brevibacterium celere</name>
    <dbReference type="NCBI Taxonomy" id="225845"/>
    <lineage>
        <taxon>Bacteria</taxon>
        <taxon>Bacillati</taxon>
        <taxon>Actinomycetota</taxon>
        <taxon>Actinomycetes</taxon>
        <taxon>Micrococcales</taxon>
        <taxon>Brevibacteriaceae</taxon>
        <taxon>Brevibacterium</taxon>
    </lineage>
</organism>
<dbReference type="Proteomes" id="UP000253509">
    <property type="component" value="Unassembled WGS sequence"/>
</dbReference>
<protein>
    <recommendedName>
        <fullName evidence="4">PRC-barrel domain protein</fullName>
    </recommendedName>
</protein>
<gene>
    <name evidence="2" type="ORF">DFO65_10443</name>
</gene>
<dbReference type="EMBL" id="QNSB01000004">
    <property type="protein sequence ID" value="RBP72088.1"/>
    <property type="molecule type" value="Genomic_DNA"/>
</dbReference>
<name>A0A366IKH8_9MICO</name>
<accession>A0A366IKH8</accession>
<feature type="region of interest" description="Disordered" evidence="1">
    <location>
        <begin position="96"/>
        <end position="144"/>
    </location>
</feature>
<feature type="compositionally biased region" description="Basic and acidic residues" evidence="1">
    <location>
        <begin position="111"/>
        <end position="135"/>
    </location>
</feature>
<sequence length="144" mass="16122">MILSELFDAEVVDATGARLGWVLDLRFRRGTPGSTDSRLEALIVGGHRRVPFLGYERAGMNRPWIFAHFLHRIHRDSLLIPWSEVARYDPGRLTLRADHASEPLMDPGSGDVRRTQGRIEQRTRRDPGAGPEPRKPGTAGGESM</sequence>
<proteinExistence type="predicted"/>
<evidence type="ECO:0000256" key="1">
    <source>
        <dbReference type="SAM" id="MobiDB-lite"/>
    </source>
</evidence>
<evidence type="ECO:0000313" key="2">
    <source>
        <dbReference type="EMBL" id="RBP72088.1"/>
    </source>
</evidence>
<reference evidence="2 3" key="1">
    <citation type="submission" date="2018-06" db="EMBL/GenBank/DDBJ databases">
        <title>Freshwater and sediment microbial communities from various areas in North America, analyzing microbe dynamics in response to fracking.</title>
        <authorList>
            <person name="Lamendella R."/>
        </authorList>
    </citation>
    <scope>NUCLEOTIDE SEQUENCE [LARGE SCALE GENOMIC DNA]</scope>
    <source>
        <strain evidence="2 3">3b_TX</strain>
    </source>
</reference>
<evidence type="ECO:0008006" key="4">
    <source>
        <dbReference type="Google" id="ProtNLM"/>
    </source>
</evidence>
<keyword evidence="3" id="KW-1185">Reference proteome</keyword>
<evidence type="ECO:0000313" key="3">
    <source>
        <dbReference type="Proteomes" id="UP000253509"/>
    </source>
</evidence>